<organism evidence="3">
    <name type="scientific">Picocystis salinarum</name>
    <dbReference type="NCBI Taxonomy" id="88271"/>
    <lineage>
        <taxon>Eukaryota</taxon>
        <taxon>Viridiplantae</taxon>
        <taxon>Chlorophyta</taxon>
        <taxon>Picocystophyceae</taxon>
        <taxon>Picocystales</taxon>
        <taxon>Picocystaceae</taxon>
        <taxon>Picocystis</taxon>
    </lineage>
</organism>
<dbReference type="PANTHER" id="PTHR45521:SF2">
    <property type="entry name" value="TRANSDUCIN_WD40 REPEAT-LIKE SUPERFAMILY PROTEIN"/>
    <property type="match status" value="1"/>
</dbReference>
<dbReference type="AlphaFoldDB" id="A0A6U9RJX4"/>
<dbReference type="SUPFAM" id="SSF50978">
    <property type="entry name" value="WD40 repeat-like"/>
    <property type="match status" value="1"/>
</dbReference>
<reference evidence="3" key="1">
    <citation type="submission" date="2021-01" db="EMBL/GenBank/DDBJ databases">
        <authorList>
            <person name="Corre E."/>
            <person name="Pelletier E."/>
            <person name="Niang G."/>
            <person name="Scheremetjew M."/>
            <person name="Finn R."/>
            <person name="Kale V."/>
            <person name="Holt S."/>
            <person name="Cochrane G."/>
            <person name="Meng A."/>
            <person name="Brown T."/>
            <person name="Cohen L."/>
        </authorList>
    </citation>
    <scope>NUCLEOTIDE SEQUENCE</scope>
    <source>
        <strain evidence="3">CCMP1897</strain>
    </source>
</reference>
<accession>A0A6U9RJX4</accession>
<protein>
    <submittedName>
        <fullName evidence="3">Uncharacterized protein</fullName>
    </submittedName>
</protein>
<keyword evidence="1" id="KW-0853">WD repeat</keyword>
<evidence type="ECO:0000313" key="3">
    <source>
        <dbReference type="EMBL" id="CAE0611467.1"/>
    </source>
</evidence>
<dbReference type="PANTHER" id="PTHR45521">
    <property type="entry name" value="TSET COMPLEX MEMBER TSTF"/>
    <property type="match status" value="1"/>
</dbReference>
<name>A0A6U9RJX4_9CHLO</name>
<dbReference type="InterPro" id="IPR015943">
    <property type="entry name" value="WD40/YVTN_repeat-like_dom_sf"/>
</dbReference>
<evidence type="ECO:0000313" key="2">
    <source>
        <dbReference type="EMBL" id="CAE0611465.1"/>
    </source>
</evidence>
<dbReference type="InterPro" id="IPR001680">
    <property type="entry name" value="WD40_rpt"/>
</dbReference>
<proteinExistence type="predicted"/>
<feature type="repeat" description="WD" evidence="1">
    <location>
        <begin position="237"/>
        <end position="278"/>
    </location>
</feature>
<dbReference type="EMBL" id="HBIS01005867">
    <property type="protein sequence ID" value="CAE0611465.1"/>
    <property type="molecule type" value="Transcribed_RNA"/>
</dbReference>
<dbReference type="PROSITE" id="PS50082">
    <property type="entry name" value="WD_REPEATS_2"/>
    <property type="match status" value="1"/>
</dbReference>
<dbReference type="Gene3D" id="2.130.10.10">
    <property type="entry name" value="YVTN repeat-like/Quinoprotein amine dehydrogenase"/>
    <property type="match status" value="1"/>
</dbReference>
<gene>
    <name evidence="2" type="ORF">PSAL00342_LOCUS5300</name>
    <name evidence="3" type="ORF">PSAL00342_LOCUS5302</name>
</gene>
<dbReference type="EMBL" id="HBIS01005869">
    <property type="protein sequence ID" value="CAE0611467.1"/>
    <property type="molecule type" value="Transcribed_RNA"/>
</dbReference>
<dbReference type="InterPro" id="IPR053290">
    <property type="entry name" value="TSET_complex_member"/>
</dbReference>
<sequence>MQCVTVSKHFNPSKVKGISVHPRLPWTAAWDGAETCTVWDYERSSLVFSFNSTRLGRRFGYATLGNVTTACFCDNDVLLHARDIFPGEDGYHYTEQAPDGMELSKYLHSRRICMVGCEVGIVVHDIPTRSTVLISRLQNTKKNPPSQMMITFPDFRDARGVIPYVFLGTEKGSVEIYDTASRELVGVLNSASKSRVTSLLQSNIAGTEVLVGSSDGSLVAWEIRSKGQIGEERARLPQAHRGCILELHLVPHEKLIVSLGADKVVGLWNSSTMVRLSSFQIPLKDPALSMTPGMKLNGRADFLIPSANLLSWMRLEVRTGEFSRLVEFPQSLQRLSGKESRVFAVASCPGDRQKVVLGSSAGFEAMLFRTADFNFLPASSLIPAPSVDPIAVIARESCLSCLQYSLKVQEDGSKAVIMREQEAAPISSHLVNETPLICVSGDSMYISVMWKLRQEYRVYKVSASGLWTEVDHGKALSIAWHLWKPTYAVLASKSALDVPDPGNDTEIYPTPDPDDDLSDNETMLRVYTLHSEGRKVFQDNERSFSEFFAESLCSGPLLCVCFTRRSDELRTKFLGFHSWETLEFINEVENPRWIAWSGHDFMALGYLDCVAIFRQRPQFQCKIIVDVSNCTAGLWQRNVLTLTTPREIKAVFVGMLEGGETDYVEIVPIASSGASHVLSADTNAKTCPLPHIKFRPFGPLKILGIKNTELWVMDAQFRAHAFDLSHAGTHARILASQGDIYSVKPVLARLYCEYHDQIANYLVALNIEGAVSLVSGTSLLARFYQCLDHEDYHSALTFIEDMLLPKEFEKESVPDLALVLPAAKREKQVGDNIDEMLDLAPGAPEEETRRQLMLKREFLGGVTRTQRFCQMWVEPLQDLKDLAVRAHNRNALQRILQIFQMAGNQVPENAHPTAIAQKNIRNIPSIYRRLGSSGVLAAAMSGNIEVIQRSLARESNYACAGLLSYTHNQQDVSYLISAWNNKLWPVAVEPRQI</sequence>
<dbReference type="SMART" id="SM00320">
    <property type="entry name" value="WD40"/>
    <property type="match status" value="3"/>
</dbReference>
<evidence type="ECO:0000256" key="1">
    <source>
        <dbReference type="PROSITE-ProRule" id="PRU00221"/>
    </source>
</evidence>
<dbReference type="InterPro" id="IPR036322">
    <property type="entry name" value="WD40_repeat_dom_sf"/>
</dbReference>